<dbReference type="Proteomes" id="UP000019249">
    <property type="component" value="Unassembled WGS sequence"/>
</dbReference>
<keyword evidence="2 6" id="KW-0285">Flavoprotein</keyword>
<accession>A0ABN0RGG6</accession>
<reference evidence="9 10" key="1">
    <citation type="journal article" date="2014" name="Int. J. Syst. Evol. Microbiol.">
        <title>Listeria floridensis sp. nov., Listeria aquatica sp. nov., Listeria cornellensis sp. nov., Listeria riparia sp. nov. and Listeria grandensis sp. nov., from agricultural and natural environments.</title>
        <authorList>
            <person name="den Bakker H.C."/>
            <person name="Warchocki S."/>
            <person name="Wright E.M."/>
            <person name="Allred A.F."/>
            <person name="Ahlstrom C."/>
            <person name="Manuel C.S."/>
            <person name="Stasiewicz M.J."/>
            <person name="Burrell A."/>
            <person name="Roof S."/>
            <person name="Strawn L."/>
            <person name="Fortes E.D."/>
            <person name="Nightingale K.K."/>
            <person name="Kephart D."/>
            <person name="Wiedmann M."/>
        </authorList>
    </citation>
    <scope>NUCLEOTIDE SEQUENCE [LARGE SCALE GENOMIC DNA]</scope>
    <source>
        <strain evidence="9 10">FSL S10-1187</strain>
    </source>
</reference>
<keyword evidence="3 6" id="KW-0274">FAD</keyword>
<evidence type="ECO:0000256" key="2">
    <source>
        <dbReference type="ARBA" id="ARBA00022630"/>
    </source>
</evidence>
<comment type="caution">
    <text evidence="6">Lacks conserved residue(s) required for the propagation of feature annotation.</text>
</comment>
<dbReference type="Gene3D" id="3.50.50.60">
    <property type="entry name" value="FAD/NAD(P)-binding domain"/>
    <property type="match status" value="2"/>
</dbReference>
<comment type="catalytic activity">
    <reaction evidence="6">
        <text>2 reduced [2Fe-2S]-[ferredoxin] + NADP(+) + H(+) = 2 oxidized [2Fe-2S]-[ferredoxin] + NADPH</text>
        <dbReference type="Rhea" id="RHEA:20125"/>
        <dbReference type="Rhea" id="RHEA-COMP:10000"/>
        <dbReference type="Rhea" id="RHEA-COMP:10001"/>
        <dbReference type="ChEBI" id="CHEBI:15378"/>
        <dbReference type="ChEBI" id="CHEBI:33737"/>
        <dbReference type="ChEBI" id="CHEBI:33738"/>
        <dbReference type="ChEBI" id="CHEBI:57783"/>
        <dbReference type="ChEBI" id="CHEBI:58349"/>
        <dbReference type="EC" id="1.18.1.2"/>
    </reaction>
</comment>
<keyword evidence="7" id="KW-0472">Membrane</keyword>
<feature type="binding site" evidence="6">
    <location>
        <position position="36"/>
    </location>
    <ligand>
        <name>FAD</name>
        <dbReference type="ChEBI" id="CHEBI:57692"/>
    </ligand>
</feature>
<comment type="subunit">
    <text evidence="1 6">Homodimer.</text>
</comment>
<dbReference type="RefSeq" id="WP_036096622.1">
    <property type="nucleotide sequence ID" value="NZ_AODF01000008.1"/>
</dbReference>
<name>A0ABN0RGG6_9LIST</name>
<evidence type="ECO:0000313" key="10">
    <source>
        <dbReference type="Proteomes" id="UP000019249"/>
    </source>
</evidence>
<organism evidence="9 10">
    <name type="scientific">Listeria floridensis FSL S10-1187</name>
    <dbReference type="NCBI Taxonomy" id="1265817"/>
    <lineage>
        <taxon>Bacteria</taxon>
        <taxon>Bacillati</taxon>
        <taxon>Bacillota</taxon>
        <taxon>Bacilli</taxon>
        <taxon>Bacillales</taxon>
        <taxon>Listeriaceae</taxon>
        <taxon>Listeria</taxon>
    </lineage>
</organism>
<dbReference type="EMBL" id="AODF01000008">
    <property type="protein sequence ID" value="EUJ32904.1"/>
    <property type="molecule type" value="Genomic_DNA"/>
</dbReference>
<dbReference type="InterPro" id="IPR023753">
    <property type="entry name" value="FAD/NAD-binding_dom"/>
</dbReference>
<evidence type="ECO:0000259" key="8">
    <source>
        <dbReference type="Pfam" id="PF07992"/>
    </source>
</evidence>
<comment type="caution">
    <text evidence="9">The sequence shown here is derived from an EMBL/GenBank/DDBJ whole genome shotgun (WGS) entry which is preliminary data.</text>
</comment>
<keyword evidence="7" id="KW-1133">Transmembrane helix</keyword>
<dbReference type="Pfam" id="PF07992">
    <property type="entry name" value="Pyr_redox_2"/>
    <property type="match status" value="1"/>
</dbReference>
<dbReference type="InterPro" id="IPR050097">
    <property type="entry name" value="Ferredoxin-NADP_redctase_2"/>
</dbReference>
<gene>
    <name evidence="9" type="ORF">MFLO_04740</name>
</gene>
<evidence type="ECO:0000256" key="3">
    <source>
        <dbReference type="ARBA" id="ARBA00022827"/>
    </source>
</evidence>
<comment type="cofactor">
    <cofactor evidence="6">
        <name>FAD</name>
        <dbReference type="ChEBI" id="CHEBI:57692"/>
    </cofactor>
    <text evidence="6">Binds 1 FAD per subunit.</text>
</comment>
<evidence type="ECO:0000256" key="1">
    <source>
        <dbReference type="ARBA" id="ARBA00011738"/>
    </source>
</evidence>
<feature type="binding site" evidence="6">
    <location>
        <position position="49"/>
    </location>
    <ligand>
        <name>FAD</name>
        <dbReference type="ChEBI" id="CHEBI:57692"/>
    </ligand>
</feature>
<dbReference type="InterPro" id="IPR022890">
    <property type="entry name" value="Fd--NADP_Rdtase_type_2"/>
</dbReference>
<feature type="transmembrane region" description="Helical" evidence="7">
    <location>
        <begin position="6"/>
        <end position="27"/>
    </location>
</feature>
<dbReference type="PANTHER" id="PTHR48105">
    <property type="entry name" value="THIOREDOXIN REDUCTASE 1-RELATED-RELATED"/>
    <property type="match status" value="1"/>
</dbReference>
<sequence>MQTSSLYDMTIIGAGPIGLYTAFYSGLRSMKTKVIDAEPGVGGKIRYFYPEKLIHDIGGIAEISGAELVQNFKRQAETFQPKFVLGNRVVGLTNLHDGTFVLTTENGEQHFSKTVVIACGNGTYKVAPLEADHAEKHKPAIHYHLSDIEKFRGKKVVVSGGGDAAIDAAFTLNQTAAQVDLIYRGESFKGYEERAKELMDSEITVHLHHEITALNEENDLEKITVCCKTSNQQKQLDCEALFISHGVEVDFSFATNWGLQTEEWGIAVDELMQTNIPGVYACGDTACYPRKIRIIAAGLHEAAIAVNSAKQHLEPGAAPEAMVSTHHEHFM</sequence>
<dbReference type="EC" id="1.18.1.2" evidence="6"/>
<keyword evidence="7" id="KW-0812">Transmembrane</keyword>
<keyword evidence="10" id="KW-1185">Reference proteome</keyword>
<protein>
    <recommendedName>
        <fullName evidence="6">Ferredoxin--NADP reductase</fullName>
        <shortName evidence="6">FNR</shortName>
        <shortName evidence="6">Fd-NADP(+) reductase</shortName>
        <ecNumber evidence="6">1.18.1.2</ecNumber>
    </recommendedName>
</protein>
<dbReference type="HAMAP" id="MF_01685">
    <property type="entry name" value="FENR2"/>
    <property type="match status" value="1"/>
</dbReference>
<feature type="domain" description="FAD/NAD(P)-binding" evidence="8">
    <location>
        <begin position="7"/>
        <end position="291"/>
    </location>
</feature>
<dbReference type="SUPFAM" id="SSF51905">
    <property type="entry name" value="FAD/NAD(P)-binding domain"/>
    <property type="match status" value="1"/>
</dbReference>
<evidence type="ECO:0000256" key="6">
    <source>
        <dbReference type="HAMAP-Rule" id="MF_01685"/>
    </source>
</evidence>
<feature type="binding site" evidence="6">
    <location>
        <position position="44"/>
    </location>
    <ligand>
        <name>FAD</name>
        <dbReference type="ChEBI" id="CHEBI:57692"/>
    </ligand>
</feature>
<evidence type="ECO:0000256" key="5">
    <source>
        <dbReference type="ARBA" id="ARBA00023002"/>
    </source>
</evidence>
<feature type="binding site" evidence="6">
    <location>
        <position position="89"/>
    </location>
    <ligand>
        <name>FAD</name>
        <dbReference type="ChEBI" id="CHEBI:57692"/>
    </ligand>
</feature>
<feature type="binding site" evidence="6">
    <location>
        <position position="284"/>
    </location>
    <ligand>
        <name>FAD</name>
        <dbReference type="ChEBI" id="CHEBI:57692"/>
    </ligand>
</feature>
<evidence type="ECO:0000256" key="4">
    <source>
        <dbReference type="ARBA" id="ARBA00022857"/>
    </source>
</evidence>
<dbReference type="InterPro" id="IPR036188">
    <property type="entry name" value="FAD/NAD-bd_sf"/>
</dbReference>
<keyword evidence="5 6" id="KW-0560">Oxidoreductase</keyword>
<dbReference type="PRINTS" id="PR00469">
    <property type="entry name" value="PNDRDTASEII"/>
</dbReference>
<evidence type="ECO:0000256" key="7">
    <source>
        <dbReference type="SAM" id="Phobius"/>
    </source>
</evidence>
<dbReference type="PRINTS" id="PR00368">
    <property type="entry name" value="FADPNR"/>
</dbReference>
<keyword evidence="4 6" id="KW-0521">NADP</keyword>
<feature type="binding site" evidence="6">
    <location>
        <position position="325"/>
    </location>
    <ligand>
        <name>FAD</name>
        <dbReference type="ChEBI" id="CHEBI:57692"/>
    </ligand>
</feature>
<evidence type="ECO:0000313" key="9">
    <source>
        <dbReference type="EMBL" id="EUJ32904.1"/>
    </source>
</evidence>
<proteinExistence type="inferred from homology"/>
<comment type="similarity">
    <text evidence="6">Belongs to the ferredoxin--NADP reductase type 2 family.</text>
</comment>